<dbReference type="PANTHER" id="PTHR44846:SF1">
    <property type="entry name" value="MANNOSYL-D-GLYCERATE TRANSPORT_METABOLISM SYSTEM REPRESSOR MNGR-RELATED"/>
    <property type="match status" value="1"/>
</dbReference>
<dbReference type="AlphaFoldDB" id="A0A0F4LGK2"/>
<dbReference type="SMART" id="SM00866">
    <property type="entry name" value="UTRA"/>
    <property type="match status" value="1"/>
</dbReference>
<dbReference type="EMBL" id="JXLI01000008">
    <property type="protein sequence ID" value="KJY57433.1"/>
    <property type="molecule type" value="Genomic_DNA"/>
</dbReference>
<dbReference type="InterPro" id="IPR050679">
    <property type="entry name" value="Bact_HTH_transcr_reg"/>
</dbReference>
<sequence length="240" mass="27997">MLKKSENHMPLYIDLAKIVKNRIAENKYQIGTKIPSEMELQKEFSVSRTTVRKALKVLSDENYLIKLPGKGTFVSDKRNEIETQNQKFSSLTDSAAKTGKKISNRLISIKSITGDDEQNTFLQTNAQQQIIEIKRLRYIDDIPFCLEWIWLAPKYSAIKDEDLDMPLYKILRKKFHINPGKGKKTFKIAFANREESFLLNVDEKTPLMRIKDLVYDDHNFPLHITQEIIRSDKFTYAVNH</sequence>
<gene>
    <name evidence="5" type="ORF">JF74_04600</name>
</gene>
<dbReference type="SUPFAM" id="SSF46785">
    <property type="entry name" value="Winged helix' DNA-binding domain"/>
    <property type="match status" value="1"/>
</dbReference>
<keyword evidence="3" id="KW-0804">Transcription</keyword>
<keyword evidence="2" id="KW-0238">DNA-binding</keyword>
<dbReference type="SUPFAM" id="SSF64288">
    <property type="entry name" value="Chorismate lyase-like"/>
    <property type="match status" value="1"/>
</dbReference>
<dbReference type="PRINTS" id="PR00035">
    <property type="entry name" value="HTHGNTR"/>
</dbReference>
<name>A0A0F4LGK2_9LACO</name>
<dbReference type="PANTHER" id="PTHR44846">
    <property type="entry name" value="MANNOSYL-D-GLYCERATE TRANSPORT/METABOLISM SYSTEM REPRESSOR MNGR-RELATED"/>
    <property type="match status" value="1"/>
</dbReference>
<evidence type="ECO:0000259" key="4">
    <source>
        <dbReference type="PROSITE" id="PS50949"/>
    </source>
</evidence>
<reference evidence="5 6" key="1">
    <citation type="submission" date="2015-01" db="EMBL/GenBank/DDBJ databases">
        <title>Comparative genomics of the lactic acid bacteria isolated from the honey bee gut.</title>
        <authorList>
            <person name="Ellegaard K.M."/>
            <person name="Tamarit D."/>
            <person name="Javelind E."/>
            <person name="Olofsson T."/>
            <person name="Andersson S.G."/>
            <person name="Vasquez A."/>
        </authorList>
    </citation>
    <scope>NUCLEOTIDE SEQUENCE [LARGE SCALE GENOMIC DNA]</scope>
    <source>
        <strain evidence="5 6">Hma8</strain>
    </source>
</reference>
<evidence type="ECO:0000256" key="3">
    <source>
        <dbReference type="ARBA" id="ARBA00023163"/>
    </source>
</evidence>
<protein>
    <submittedName>
        <fullName evidence="5">Transcriptional regulator</fullName>
    </submittedName>
</protein>
<dbReference type="GO" id="GO:0003700">
    <property type="term" value="F:DNA-binding transcription factor activity"/>
    <property type="evidence" value="ECO:0007669"/>
    <property type="project" value="InterPro"/>
</dbReference>
<dbReference type="InterPro" id="IPR036388">
    <property type="entry name" value="WH-like_DNA-bd_sf"/>
</dbReference>
<dbReference type="CDD" id="cd07377">
    <property type="entry name" value="WHTH_GntR"/>
    <property type="match status" value="1"/>
</dbReference>
<dbReference type="OrthoDB" id="149756at2"/>
<organism evidence="5 6">
    <name type="scientific">Lactobacillus melliventris</name>
    <dbReference type="NCBI Taxonomy" id="1218507"/>
    <lineage>
        <taxon>Bacteria</taxon>
        <taxon>Bacillati</taxon>
        <taxon>Bacillota</taxon>
        <taxon>Bacilli</taxon>
        <taxon>Lactobacillales</taxon>
        <taxon>Lactobacillaceae</taxon>
        <taxon>Lactobacillus</taxon>
    </lineage>
</organism>
<dbReference type="InterPro" id="IPR011663">
    <property type="entry name" value="UTRA"/>
</dbReference>
<dbReference type="Gene3D" id="3.40.1410.10">
    <property type="entry name" value="Chorismate lyase-like"/>
    <property type="match status" value="1"/>
</dbReference>
<dbReference type="FunFam" id="1.10.10.10:FF:000079">
    <property type="entry name" value="GntR family transcriptional regulator"/>
    <property type="match status" value="1"/>
</dbReference>
<dbReference type="Gene3D" id="1.10.10.10">
    <property type="entry name" value="Winged helix-like DNA-binding domain superfamily/Winged helix DNA-binding domain"/>
    <property type="match status" value="1"/>
</dbReference>
<dbReference type="InterPro" id="IPR000524">
    <property type="entry name" value="Tscrpt_reg_HTH_GntR"/>
</dbReference>
<dbReference type="Proteomes" id="UP000033531">
    <property type="component" value="Unassembled WGS sequence"/>
</dbReference>
<feature type="domain" description="HTH gntR-type" evidence="4">
    <location>
        <begin position="9"/>
        <end position="77"/>
    </location>
</feature>
<dbReference type="PATRIC" id="fig|1218507.3.peg.628"/>
<evidence type="ECO:0000256" key="1">
    <source>
        <dbReference type="ARBA" id="ARBA00023015"/>
    </source>
</evidence>
<evidence type="ECO:0000256" key="2">
    <source>
        <dbReference type="ARBA" id="ARBA00023125"/>
    </source>
</evidence>
<dbReference type="InterPro" id="IPR028978">
    <property type="entry name" value="Chorismate_lyase_/UTRA_dom_sf"/>
</dbReference>
<dbReference type="SMART" id="SM00345">
    <property type="entry name" value="HTH_GNTR"/>
    <property type="match status" value="1"/>
</dbReference>
<dbReference type="Pfam" id="PF07702">
    <property type="entry name" value="UTRA"/>
    <property type="match status" value="1"/>
</dbReference>
<dbReference type="STRING" id="1218507.JF74_04600"/>
<accession>A0A0F4LGK2</accession>
<dbReference type="RefSeq" id="WP_046324422.1">
    <property type="nucleotide sequence ID" value="NZ_JBHTMT010000008.1"/>
</dbReference>
<evidence type="ECO:0000313" key="6">
    <source>
        <dbReference type="Proteomes" id="UP000033531"/>
    </source>
</evidence>
<evidence type="ECO:0000313" key="5">
    <source>
        <dbReference type="EMBL" id="KJY57433.1"/>
    </source>
</evidence>
<dbReference type="GO" id="GO:0003677">
    <property type="term" value="F:DNA binding"/>
    <property type="evidence" value="ECO:0007669"/>
    <property type="project" value="UniProtKB-KW"/>
</dbReference>
<dbReference type="Pfam" id="PF00392">
    <property type="entry name" value="GntR"/>
    <property type="match status" value="1"/>
</dbReference>
<comment type="caution">
    <text evidence="5">The sequence shown here is derived from an EMBL/GenBank/DDBJ whole genome shotgun (WGS) entry which is preliminary data.</text>
</comment>
<dbReference type="InterPro" id="IPR036390">
    <property type="entry name" value="WH_DNA-bd_sf"/>
</dbReference>
<proteinExistence type="predicted"/>
<dbReference type="HOGENOM" id="CLU_063236_5_0_9"/>
<dbReference type="PROSITE" id="PS50949">
    <property type="entry name" value="HTH_GNTR"/>
    <property type="match status" value="1"/>
</dbReference>
<dbReference type="GO" id="GO:0045892">
    <property type="term" value="P:negative regulation of DNA-templated transcription"/>
    <property type="evidence" value="ECO:0007669"/>
    <property type="project" value="TreeGrafter"/>
</dbReference>
<keyword evidence="1" id="KW-0805">Transcription regulation</keyword>